<evidence type="ECO:0000313" key="1">
    <source>
        <dbReference type="EMBL" id="OCW19310.1"/>
    </source>
</evidence>
<dbReference type="OrthoDB" id="7009318at2"/>
<keyword evidence="3" id="KW-1185">Reference proteome</keyword>
<dbReference type="Pfam" id="PF03513">
    <property type="entry name" value="Cloacin_immun"/>
    <property type="match status" value="1"/>
</dbReference>
<evidence type="ECO:0000313" key="4">
    <source>
        <dbReference type="Proteomes" id="UP000240571"/>
    </source>
</evidence>
<evidence type="ECO:0000313" key="2">
    <source>
        <dbReference type="EMBL" id="PTC32159.1"/>
    </source>
</evidence>
<gene>
    <name evidence="1" type="ORF">BBG20_26045</name>
    <name evidence="2" type="ORF">C9382_04650</name>
</gene>
<proteinExistence type="predicted"/>
<dbReference type="EMBL" id="MAUE01000045">
    <property type="protein sequence ID" value="OCW19310.1"/>
    <property type="molecule type" value="Genomic_DNA"/>
</dbReference>
<dbReference type="GO" id="GO:0015643">
    <property type="term" value="F:toxic substance binding"/>
    <property type="evidence" value="ECO:0007669"/>
    <property type="project" value="InterPro"/>
</dbReference>
<evidence type="ECO:0000313" key="3">
    <source>
        <dbReference type="Proteomes" id="UP000095081"/>
    </source>
</evidence>
<name>A0A2T4G8Y1_9PSED</name>
<dbReference type="InterPro" id="IPR036528">
    <property type="entry name" value="Cloacn_immnty_sf"/>
</dbReference>
<dbReference type="GO" id="GO:0030153">
    <property type="term" value="P:bacteriocin immunity"/>
    <property type="evidence" value="ECO:0007669"/>
    <property type="project" value="InterPro"/>
</dbReference>
<organism evidence="2 4">
    <name type="scientific">Pseudomonas aylmerensis</name>
    <dbReference type="NCBI Taxonomy" id="1869229"/>
    <lineage>
        <taxon>Bacteria</taxon>
        <taxon>Pseudomonadati</taxon>
        <taxon>Pseudomonadota</taxon>
        <taxon>Gammaproteobacteria</taxon>
        <taxon>Pseudomonadales</taxon>
        <taxon>Pseudomonadaceae</taxon>
        <taxon>Pseudomonas</taxon>
    </lineage>
</organism>
<dbReference type="RefSeq" id="WP_065908572.1">
    <property type="nucleotide sequence ID" value="NZ_MAUE01000045.1"/>
</dbReference>
<comment type="caution">
    <text evidence="2">The sequence shown here is derived from an EMBL/GenBank/DDBJ whole genome shotgun (WGS) entry which is preliminary data.</text>
</comment>
<dbReference type="AlphaFoldDB" id="A0A2T4G8Y1"/>
<dbReference type="Proteomes" id="UP000095081">
    <property type="component" value="Unassembled WGS sequence"/>
</dbReference>
<dbReference type="Gene3D" id="3.10.50.20">
    <property type="entry name" value="Cloacin immunity protein"/>
    <property type="match status" value="1"/>
</dbReference>
<protein>
    <submittedName>
        <fullName evidence="2">Cloacin</fullName>
    </submittedName>
</protein>
<dbReference type="InterPro" id="IPR003063">
    <property type="entry name" value="Cloacn_immnty_fam"/>
</dbReference>
<accession>A0A2T4G8Y1</accession>
<dbReference type="PRINTS" id="PR01296">
    <property type="entry name" value="CLOACNIMMNTY"/>
</dbReference>
<sequence length="102" mass="12060">MLMKIRLRWYEKHSNDLKADEYSADIADPDSVFETLGLGEETAIYADVFNVQPNWITIIQPYFQHMIEPDRLDYQISFRYQGTWPPFTTQTVGKTHRLINFA</sequence>
<dbReference type="EMBL" id="PYWW01000008">
    <property type="protein sequence ID" value="PTC32159.1"/>
    <property type="molecule type" value="Genomic_DNA"/>
</dbReference>
<dbReference type="Proteomes" id="UP000240571">
    <property type="component" value="Unassembled WGS sequence"/>
</dbReference>
<reference evidence="1 3" key="1">
    <citation type="submission" date="2016-06" db="EMBL/GenBank/DDBJ databases">
        <title>Draft genome sequence of Pseudomonas sp. S1E40, a novel strain antagonistic activity to fungal plant pathogen.</title>
        <authorList>
            <person name="Tambong J.T."/>
            <person name="Tchagang C."/>
            <person name="Xu R."/>
        </authorList>
    </citation>
    <scope>NUCLEOTIDE SEQUENCE [LARGE SCALE GENOMIC DNA]</scope>
    <source>
        <strain evidence="1 3">S1E40</strain>
    </source>
</reference>
<reference evidence="2 4" key="2">
    <citation type="submission" date="2018-03" db="EMBL/GenBank/DDBJ databases">
        <title>Diversity of bacteria associated with corn roots inoculated with woodland soils in Canada, and Description of Pseudomonas aylmerense sp. nov.</title>
        <authorList>
            <person name="Tambong J.T."/>
            <person name="Xu R."/>
            <person name="Tchagang C."/>
        </authorList>
    </citation>
    <scope>NUCLEOTIDE SEQUENCE [LARGE SCALE GENOMIC DNA]</scope>
    <source>
        <strain evidence="2 4">S1E44</strain>
    </source>
</reference>
<dbReference type="SUPFAM" id="SSF54552">
    <property type="entry name" value="Colicin E3 immunity protein"/>
    <property type="match status" value="1"/>
</dbReference>